<dbReference type="EC" id="5.2.1.8" evidence="3 11"/>
<dbReference type="InterPro" id="IPR036611">
    <property type="entry name" value="Trigger_fac_ribosome-bd_sf"/>
</dbReference>
<dbReference type="GO" id="GO:0044183">
    <property type="term" value="F:protein folding chaperone"/>
    <property type="evidence" value="ECO:0007669"/>
    <property type="project" value="TreeGrafter"/>
</dbReference>
<gene>
    <name evidence="11" type="primary">tig</name>
    <name evidence="15" type="ORF">AX660_16680</name>
</gene>
<dbReference type="EMBL" id="LSNE01000006">
    <property type="protein sequence ID" value="KXI28702.1"/>
    <property type="molecule type" value="Genomic_DNA"/>
</dbReference>
<evidence type="ECO:0000313" key="16">
    <source>
        <dbReference type="Proteomes" id="UP000070299"/>
    </source>
</evidence>
<dbReference type="Pfam" id="PF05697">
    <property type="entry name" value="Trigger_N"/>
    <property type="match status" value="1"/>
</dbReference>
<protein>
    <recommendedName>
        <fullName evidence="4 11">Trigger factor</fullName>
        <shortName evidence="11">TF</shortName>
        <ecNumber evidence="3 11">5.2.1.8</ecNumber>
    </recommendedName>
    <alternativeName>
        <fullName evidence="10 11">PPIase</fullName>
    </alternativeName>
</protein>
<keyword evidence="11" id="KW-0963">Cytoplasm</keyword>
<sequence>MQVSVETTTGLERRLTITVPAVSIDTAVKSRLQQLAKTQRINGFRPGKVPVNVIQKRYGQAVRQEIAGEAMQRGFYQAITQEKITPAGAPNFELKTDVMGKDLEFVASFEVYPEVEVKDLNKIKVDKAVVEITDKDLDNMMETLRKQHAGWKEVKRKSKKDDKLTMNFVGTIDGVEFDGGKAEDFVLEMGKDRMIPGFEKPLVGAKAGDEVIVDVTFPEDYHAEKLKGKAAQFTVNVTKVEALDLPKVDADFAKLFGIEDGSIESLNNEVRKNMQRELDQTLKAAVKEQVINGLLANNTIDLPKALVDQEVNALREQAKQRFAQQQGGKVENLPELPADLFTENARKRVTIGLLLGEVIKTNELKVDNAKVEALIETAASAYEDPQEVVEYYKSNKELMQQMQNVAMEEQAVELLLAQAKVKEVKKAFDEIMNKQA</sequence>
<dbReference type="InterPro" id="IPR046357">
    <property type="entry name" value="PPIase_dom_sf"/>
</dbReference>
<dbReference type="InterPro" id="IPR037041">
    <property type="entry name" value="Trigger_fac_C_sf"/>
</dbReference>
<comment type="function">
    <text evidence="11">Involved in protein export. Acts as a chaperone by maintaining the newly synthesized protein in an open conformation. Functions as a peptidyl-prolyl cis-trans isomerase.</text>
</comment>
<dbReference type="InterPro" id="IPR027304">
    <property type="entry name" value="Trigger_fact/SurA_dom_sf"/>
</dbReference>
<dbReference type="Proteomes" id="UP000070299">
    <property type="component" value="Unassembled WGS sequence"/>
</dbReference>
<dbReference type="GO" id="GO:0043335">
    <property type="term" value="P:protein unfolding"/>
    <property type="evidence" value="ECO:0007669"/>
    <property type="project" value="TreeGrafter"/>
</dbReference>
<dbReference type="InterPro" id="IPR005215">
    <property type="entry name" value="Trig_fac"/>
</dbReference>
<dbReference type="PIRSF" id="PIRSF003095">
    <property type="entry name" value="Trigger_factor"/>
    <property type="match status" value="1"/>
</dbReference>
<evidence type="ECO:0000256" key="11">
    <source>
        <dbReference type="HAMAP-Rule" id="MF_00303"/>
    </source>
</evidence>
<dbReference type="InterPro" id="IPR008880">
    <property type="entry name" value="Trigger_fac_C"/>
</dbReference>
<evidence type="ECO:0000256" key="9">
    <source>
        <dbReference type="ARBA" id="ARBA00023306"/>
    </source>
</evidence>
<dbReference type="GO" id="GO:0051301">
    <property type="term" value="P:cell division"/>
    <property type="evidence" value="ECO:0007669"/>
    <property type="project" value="UniProtKB-KW"/>
</dbReference>
<keyword evidence="6 11" id="KW-0697">Rotamase</keyword>
<evidence type="ECO:0000256" key="12">
    <source>
        <dbReference type="PROSITE-ProRule" id="PRU00277"/>
    </source>
</evidence>
<evidence type="ECO:0000313" key="15">
    <source>
        <dbReference type="EMBL" id="KXI28702.1"/>
    </source>
</evidence>
<organism evidence="15 16">
    <name type="scientific">Paraglaciecola hydrolytica</name>
    <dbReference type="NCBI Taxonomy" id="1799789"/>
    <lineage>
        <taxon>Bacteria</taxon>
        <taxon>Pseudomonadati</taxon>
        <taxon>Pseudomonadota</taxon>
        <taxon>Gammaproteobacteria</taxon>
        <taxon>Alteromonadales</taxon>
        <taxon>Alteromonadaceae</taxon>
        <taxon>Paraglaciecola</taxon>
    </lineage>
</organism>
<evidence type="ECO:0000256" key="8">
    <source>
        <dbReference type="ARBA" id="ARBA00023235"/>
    </source>
</evidence>
<dbReference type="PANTHER" id="PTHR30560:SF3">
    <property type="entry name" value="TRIGGER FACTOR-LIKE PROTEIN TIG, CHLOROPLASTIC"/>
    <property type="match status" value="1"/>
</dbReference>
<dbReference type="GO" id="GO:0015031">
    <property type="term" value="P:protein transport"/>
    <property type="evidence" value="ECO:0007669"/>
    <property type="project" value="UniProtKB-UniRule"/>
</dbReference>
<dbReference type="Gene3D" id="3.30.70.1050">
    <property type="entry name" value="Trigger factor ribosome-binding domain"/>
    <property type="match status" value="1"/>
</dbReference>
<dbReference type="Pfam" id="PF05698">
    <property type="entry name" value="Trigger_C"/>
    <property type="match status" value="1"/>
</dbReference>
<comment type="domain">
    <text evidence="11">Consists of 3 domains; the N-terminus binds the ribosome, the middle domain has PPIase activity, while the C-terminus has intrinsic chaperone activity on its own.</text>
</comment>
<dbReference type="NCBIfam" id="TIGR00115">
    <property type="entry name" value="tig"/>
    <property type="match status" value="1"/>
</dbReference>
<dbReference type="SUPFAM" id="SSF102735">
    <property type="entry name" value="Trigger factor ribosome-binding domain"/>
    <property type="match status" value="1"/>
</dbReference>
<accession>A0A136A0G1</accession>
<evidence type="ECO:0000256" key="2">
    <source>
        <dbReference type="ARBA" id="ARBA00005464"/>
    </source>
</evidence>
<dbReference type="Gene3D" id="1.10.3120.10">
    <property type="entry name" value="Trigger factor, C-terminal domain"/>
    <property type="match status" value="1"/>
</dbReference>
<evidence type="ECO:0000256" key="10">
    <source>
        <dbReference type="ARBA" id="ARBA00029986"/>
    </source>
</evidence>
<keyword evidence="9 11" id="KW-0131">Cell cycle</keyword>
<evidence type="ECO:0000256" key="6">
    <source>
        <dbReference type="ARBA" id="ARBA00023110"/>
    </source>
</evidence>
<evidence type="ECO:0000256" key="7">
    <source>
        <dbReference type="ARBA" id="ARBA00023186"/>
    </source>
</evidence>
<keyword evidence="5 11" id="KW-0132">Cell division</keyword>
<dbReference type="RefSeq" id="WP_068377871.1">
    <property type="nucleotide sequence ID" value="NZ_LSNE01000006.1"/>
</dbReference>
<reference evidence="16" key="1">
    <citation type="submission" date="2016-02" db="EMBL/GenBank/DDBJ databases">
        <authorList>
            <person name="Schultz-Johansen M."/>
            <person name="Glaring M.A."/>
            <person name="Bech P.K."/>
            <person name="Stougaard P."/>
        </authorList>
    </citation>
    <scope>NUCLEOTIDE SEQUENCE [LARGE SCALE GENOMIC DNA]</scope>
    <source>
        <strain evidence="16">S66</strain>
    </source>
</reference>
<dbReference type="FunFam" id="3.10.50.40:FF:000001">
    <property type="entry name" value="Trigger factor"/>
    <property type="match status" value="1"/>
</dbReference>
<evidence type="ECO:0000256" key="3">
    <source>
        <dbReference type="ARBA" id="ARBA00013194"/>
    </source>
</evidence>
<dbReference type="STRING" id="1799789.AX660_16680"/>
<dbReference type="SUPFAM" id="SSF54534">
    <property type="entry name" value="FKBP-like"/>
    <property type="match status" value="1"/>
</dbReference>
<keyword evidence="7 11" id="KW-0143">Chaperone</keyword>
<evidence type="ECO:0000256" key="5">
    <source>
        <dbReference type="ARBA" id="ARBA00022618"/>
    </source>
</evidence>
<dbReference type="GO" id="GO:0003755">
    <property type="term" value="F:peptidyl-prolyl cis-trans isomerase activity"/>
    <property type="evidence" value="ECO:0007669"/>
    <property type="project" value="UniProtKB-UniRule"/>
</dbReference>
<comment type="caution">
    <text evidence="15">The sequence shown here is derived from an EMBL/GenBank/DDBJ whole genome shotgun (WGS) entry which is preliminary data.</text>
</comment>
<dbReference type="HAMAP" id="MF_00303">
    <property type="entry name" value="Trigger_factor_Tig"/>
    <property type="match status" value="1"/>
</dbReference>
<dbReference type="PANTHER" id="PTHR30560">
    <property type="entry name" value="TRIGGER FACTOR CHAPERONE AND PEPTIDYL-PROLYL CIS/TRANS ISOMERASE"/>
    <property type="match status" value="1"/>
</dbReference>
<keyword evidence="16" id="KW-1185">Reference proteome</keyword>
<dbReference type="Gene3D" id="3.10.50.40">
    <property type="match status" value="1"/>
</dbReference>
<comment type="catalytic activity">
    <reaction evidence="1 11 12">
        <text>[protein]-peptidylproline (omega=180) = [protein]-peptidylproline (omega=0)</text>
        <dbReference type="Rhea" id="RHEA:16237"/>
        <dbReference type="Rhea" id="RHEA-COMP:10747"/>
        <dbReference type="Rhea" id="RHEA-COMP:10748"/>
        <dbReference type="ChEBI" id="CHEBI:83833"/>
        <dbReference type="ChEBI" id="CHEBI:83834"/>
        <dbReference type="EC" id="5.2.1.8"/>
    </reaction>
</comment>
<evidence type="ECO:0000256" key="1">
    <source>
        <dbReference type="ARBA" id="ARBA00000971"/>
    </source>
</evidence>
<dbReference type="OrthoDB" id="9767721at2"/>
<dbReference type="GO" id="GO:0043022">
    <property type="term" value="F:ribosome binding"/>
    <property type="evidence" value="ECO:0007669"/>
    <property type="project" value="TreeGrafter"/>
</dbReference>
<feature type="domain" description="PPIase FKBP-type" evidence="14">
    <location>
        <begin position="161"/>
        <end position="246"/>
    </location>
</feature>
<dbReference type="InterPro" id="IPR001179">
    <property type="entry name" value="PPIase_FKBP_dom"/>
</dbReference>
<proteinExistence type="inferred from homology"/>
<evidence type="ECO:0000256" key="4">
    <source>
        <dbReference type="ARBA" id="ARBA00016902"/>
    </source>
</evidence>
<dbReference type="GO" id="GO:0005737">
    <property type="term" value="C:cytoplasm"/>
    <property type="evidence" value="ECO:0007669"/>
    <property type="project" value="UniProtKB-SubCell"/>
</dbReference>
<comment type="similarity">
    <text evidence="2 11 13">Belongs to the FKBP-type PPIase family. Tig subfamily.</text>
</comment>
<dbReference type="InterPro" id="IPR008881">
    <property type="entry name" value="Trigger_fac_ribosome-bd_bac"/>
</dbReference>
<dbReference type="GO" id="GO:0051083">
    <property type="term" value="P:'de novo' cotranslational protein folding"/>
    <property type="evidence" value="ECO:0007669"/>
    <property type="project" value="TreeGrafter"/>
</dbReference>
<comment type="subcellular location">
    <subcellularLocation>
        <location evidence="11">Cytoplasm</location>
    </subcellularLocation>
    <text evidence="11">About half TF is bound to the ribosome near the polypeptide exit tunnel while the other half is free in the cytoplasm.</text>
</comment>
<dbReference type="AlphaFoldDB" id="A0A136A0G1"/>
<dbReference type="SUPFAM" id="SSF109998">
    <property type="entry name" value="Triger factor/SurA peptide-binding domain-like"/>
    <property type="match status" value="1"/>
</dbReference>
<keyword evidence="8 11" id="KW-0413">Isomerase</keyword>
<evidence type="ECO:0000259" key="14">
    <source>
        <dbReference type="PROSITE" id="PS50059"/>
    </source>
</evidence>
<evidence type="ECO:0000256" key="13">
    <source>
        <dbReference type="RuleBase" id="RU003914"/>
    </source>
</evidence>
<dbReference type="Pfam" id="PF00254">
    <property type="entry name" value="FKBP_C"/>
    <property type="match status" value="1"/>
</dbReference>
<name>A0A136A0G1_9ALTE</name>
<dbReference type="PROSITE" id="PS50059">
    <property type="entry name" value="FKBP_PPIASE"/>
    <property type="match status" value="1"/>
</dbReference>